<accession>A0A9X7ARY5</accession>
<organism evidence="1 2">
    <name type="scientific">Bacillus thuringiensis</name>
    <dbReference type="NCBI Taxonomy" id="1428"/>
    <lineage>
        <taxon>Bacteria</taxon>
        <taxon>Bacillati</taxon>
        <taxon>Bacillota</taxon>
        <taxon>Bacilli</taxon>
        <taxon>Bacillales</taxon>
        <taxon>Bacillaceae</taxon>
        <taxon>Bacillus</taxon>
        <taxon>Bacillus cereus group</taxon>
    </lineage>
</organism>
<dbReference type="AlphaFoldDB" id="A0A9X7ARY5"/>
<reference evidence="1 2" key="1">
    <citation type="submission" date="2017-09" db="EMBL/GenBank/DDBJ databases">
        <title>Large-scale bioinformatics analysis of Bacillus genomes uncovers conserved roles of natural products in bacterial physiology.</title>
        <authorList>
            <consortium name="Agbiome Team Llc"/>
            <person name="Bleich R.M."/>
            <person name="Grubbs K.J."/>
            <person name="Santa Maria K.C."/>
            <person name="Allen S.E."/>
            <person name="Farag S."/>
            <person name="Shank E.A."/>
            <person name="Bowers A."/>
        </authorList>
    </citation>
    <scope>NUCLEOTIDE SEQUENCE [LARGE SCALE GENOMIC DNA]</scope>
    <source>
        <strain evidence="1 2">AFS065400</strain>
    </source>
</reference>
<dbReference type="RefSeq" id="WP_098640076.1">
    <property type="nucleotide sequence ID" value="NZ_NVCO01000007.1"/>
</dbReference>
<gene>
    <name evidence="1" type="ORF">COK72_01570</name>
</gene>
<dbReference type="EMBL" id="NVCO01000007">
    <property type="protein sequence ID" value="PFT50731.1"/>
    <property type="molecule type" value="Genomic_DNA"/>
</dbReference>
<comment type="caution">
    <text evidence="1">The sequence shown here is derived from an EMBL/GenBank/DDBJ whole genome shotgun (WGS) entry which is preliminary data.</text>
</comment>
<evidence type="ECO:0000313" key="1">
    <source>
        <dbReference type="EMBL" id="PFT50731.1"/>
    </source>
</evidence>
<name>A0A9X7ARY5_BACTU</name>
<protein>
    <submittedName>
        <fullName evidence="1">Uncharacterized protein</fullName>
    </submittedName>
</protein>
<evidence type="ECO:0000313" key="2">
    <source>
        <dbReference type="Proteomes" id="UP000226106"/>
    </source>
</evidence>
<dbReference type="Proteomes" id="UP000226106">
    <property type="component" value="Unassembled WGS sequence"/>
</dbReference>
<sequence>MSDYFERYKRRAGEPFGRRLRTNADDFYYRKLMESSNAQMIHIDGEEYQARVAKGNRIEDLEALFLPNTKLPLGGVVELNDNSTWLIFNTQKVGILPKALLKRANYDLEWEKNGIKYKQPAKVQVYYTLDMYDIEAKTKMDMDVPKGGMFAYMQINDDTKTLQIDDTFVIQGQRYEISGMDNITHTIEGVGLCKYTLDIVVNAPDKETENKEQDENKGGWWN</sequence>
<proteinExistence type="predicted"/>